<name>A0A2A4YE40_UNCAE</name>
<feature type="chain" id="PRO_5012224252" description="OmpA-like domain-containing protein" evidence="2">
    <location>
        <begin position="25"/>
        <end position="160"/>
    </location>
</feature>
<dbReference type="PROSITE" id="PS51257">
    <property type="entry name" value="PROKAR_LIPOPROTEIN"/>
    <property type="match status" value="1"/>
</dbReference>
<reference evidence="5" key="1">
    <citation type="submission" date="2017-08" db="EMBL/GenBank/DDBJ databases">
        <title>A dynamic microbial community with high functional redundancy inhabits the cold, oxic subseafloor aquifer.</title>
        <authorList>
            <person name="Tully B.J."/>
            <person name="Wheat C.G."/>
            <person name="Glazer B.T."/>
            <person name="Huber J.A."/>
        </authorList>
    </citation>
    <scope>NUCLEOTIDE SEQUENCE [LARGE SCALE GENOMIC DNA]</scope>
</reference>
<evidence type="ECO:0000256" key="1">
    <source>
        <dbReference type="PROSITE-ProRule" id="PRU00473"/>
    </source>
</evidence>
<dbReference type="AlphaFoldDB" id="A0A2A4YE40"/>
<comment type="caution">
    <text evidence="4">The sequence shown here is derived from an EMBL/GenBank/DDBJ whole genome shotgun (WGS) entry which is preliminary data.</text>
</comment>
<evidence type="ECO:0000313" key="5">
    <source>
        <dbReference type="Proteomes" id="UP000217838"/>
    </source>
</evidence>
<evidence type="ECO:0000313" key="4">
    <source>
        <dbReference type="EMBL" id="PCI93152.1"/>
    </source>
</evidence>
<feature type="signal peptide" evidence="2">
    <location>
        <begin position="1"/>
        <end position="24"/>
    </location>
</feature>
<feature type="non-terminal residue" evidence="4">
    <location>
        <position position="160"/>
    </location>
</feature>
<evidence type="ECO:0000259" key="3">
    <source>
        <dbReference type="PROSITE" id="PS51123"/>
    </source>
</evidence>
<evidence type="ECO:0000256" key="2">
    <source>
        <dbReference type="SAM" id="SignalP"/>
    </source>
</evidence>
<gene>
    <name evidence="4" type="ORF">COB11_05775</name>
</gene>
<dbReference type="EMBL" id="NVUU01000070">
    <property type="protein sequence ID" value="PCI93152.1"/>
    <property type="molecule type" value="Genomic_DNA"/>
</dbReference>
<keyword evidence="1" id="KW-0472">Membrane</keyword>
<dbReference type="PROSITE" id="PS51123">
    <property type="entry name" value="OMPA_2"/>
    <property type="match status" value="1"/>
</dbReference>
<dbReference type="GO" id="GO:0016020">
    <property type="term" value="C:membrane"/>
    <property type="evidence" value="ECO:0007669"/>
    <property type="project" value="UniProtKB-UniRule"/>
</dbReference>
<sequence>MRFRFLLPLLTLTLLSLTSCNRSSGSTWEDVKTLGRYIQRSSRMLFKSDADSKLISDREEFFEPMEDEFIPLNQSEMLAAEGALSNSRDAPERVIASAHERDIPNIESFKNPTNELANIFKLVHFHTDSHVLQEREFQAIVDNISKHMRKNKDLYVFVLG</sequence>
<feature type="domain" description="OmpA-like" evidence="3">
    <location>
        <begin position="112"/>
        <end position="160"/>
    </location>
</feature>
<keyword evidence="2" id="KW-0732">Signal</keyword>
<organism evidence="4 5">
    <name type="scientific">Aerophobetes bacterium</name>
    <dbReference type="NCBI Taxonomy" id="2030807"/>
    <lineage>
        <taxon>Bacteria</taxon>
        <taxon>Candidatus Aerophobota</taxon>
    </lineage>
</organism>
<accession>A0A2A4YE40</accession>
<protein>
    <recommendedName>
        <fullName evidence="3">OmpA-like domain-containing protein</fullName>
    </recommendedName>
</protein>
<dbReference type="Proteomes" id="UP000217838">
    <property type="component" value="Unassembled WGS sequence"/>
</dbReference>
<dbReference type="InterPro" id="IPR006665">
    <property type="entry name" value="OmpA-like"/>
</dbReference>
<proteinExistence type="predicted"/>